<feature type="signal peptide" evidence="2">
    <location>
        <begin position="1"/>
        <end position="19"/>
    </location>
</feature>
<reference evidence="3 4" key="1">
    <citation type="journal article" date="2020" name="Arch. Microbiol.">
        <title>Bradyrhizobium campsiandrae sp. nov., a nitrogen-fixing bacterial strain isolated from a native leguminous tree from the Amazon adapted to flooded conditions.</title>
        <authorList>
            <person name="Cabral Michel D."/>
            <person name="Martins da Costa E."/>
            <person name="Azarias Guimaraes A."/>
            <person name="Soares de Carvalho T."/>
            <person name="Santos de Castro Caputo P."/>
            <person name="Willems A."/>
            <person name="de Souza Moreira F.M."/>
        </authorList>
    </citation>
    <scope>NUCLEOTIDE SEQUENCE [LARGE SCALE GENOMIC DNA]</scope>
    <source>
        <strain evidence="4">INPA 384B</strain>
    </source>
</reference>
<feature type="compositionally biased region" description="Basic and acidic residues" evidence="1">
    <location>
        <begin position="69"/>
        <end position="97"/>
    </location>
</feature>
<keyword evidence="4" id="KW-1185">Reference proteome</keyword>
<keyword evidence="2" id="KW-0732">Signal</keyword>
<name>A0ABR7U9H0_9BRAD</name>
<gene>
    <name evidence="3" type="ORF">HA482_21190</name>
</gene>
<evidence type="ECO:0008006" key="5">
    <source>
        <dbReference type="Google" id="ProtNLM"/>
    </source>
</evidence>
<evidence type="ECO:0000256" key="2">
    <source>
        <dbReference type="SAM" id="SignalP"/>
    </source>
</evidence>
<feature type="region of interest" description="Disordered" evidence="1">
    <location>
        <begin position="18"/>
        <end position="97"/>
    </location>
</feature>
<sequence>MKAGLIVVAALFATGSALGQAGAPSGRGAVTGDPAASSATPHADSQTTGTASTSNPSGSGTSTSGGKDANGDAGRDKMPESNRTKRPLDQQHHPEDR</sequence>
<dbReference type="Proteomes" id="UP000639516">
    <property type="component" value="Unassembled WGS sequence"/>
</dbReference>
<evidence type="ECO:0000313" key="3">
    <source>
        <dbReference type="EMBL" id="MBC9980719.1"/>
    </source>
</evidence>
<dbReference type="RefSeq" id="WP_188100280.1">
    <property type="nucleotide sequence ID" value="NZ_JAANIH010000016.1"/>
</dbReference>
<dbReference type="EMBL" id="JAATTO010000029">
    <property type="protein sequence ID" value="MBC9980719.1"/>
    <property type="molecule type" value="Genomic_DNA"/>
</dbReference>
<accession>A0ABR7U9H0</accession>
<comment type="caution">
    <text evidence="3">The sequence shown here is derived from an EMBL/GenBank/DDBJ whole genome shotgun (WGS) entry which is preliminary data.</text>
</comment>
<evidence type="ECO:0000313" key="4">
    <source>
        <dbReference type="Proteomes" id="UP000639516"/>
    </source>
</evidence>
<organism evidence="3 4">
    <name type="scientific">Bradyrhizobium campsiandrae</name>
    <dbReference type="NCBI Taxonomy" id="1729892"/>
    <lineage>
        <taxon>Bacteria</taxon>
        <taxon>Pseudomonadati</taxon>
        <taxon>Pseudomonadota</taxon>
        <taxon>Alphaproteobacteria</taxon>
        <taxon>Hyphomicrobiales</taxon>
        <taxon>Nitrobacteraceae</taxon>
        <taxon>Bradyrhizobium</taxon>
    </lineage>
</organism>
<protein>
    <recommendedName>
        <fullName evidence="5">Oxidoreductase</fullName>
    </recommendedName>
</protein>
<proteinExistence type="predicted"/>
<feature type="chain" id="PRO_5046108117" description="Oxidoreductase" evidence="2">
    <location>
        <begin position="20"/>
        <end position="97"/>
    </location>
</feature>
<feature type="compositionally biased region" description="Polar residues" evidence="1">
    <location>
        <begin position="37"/>
        <end position="46"/>
    </location>
</feature>
<feature type="compositionally biased region" description="Low complexity" evidence="1">
    <location>
        <begin position="47"/>
        <end position="66"/>
    </location>
</feature>
<evidence type="ECO:0000256" key="1">
    <source>
        <dbReference type="SAM" id="MobiDB-lite"/>
    </source>
</evidence>